<evidence type="ECO:0000256" key="4">
    <source>
        <dbReference type="ARBA" id="ARBA00022989"/>
    </source>
</evidence>
<dbReference type="AlphaFoldDB" id="A0A9X8UME9"/>
<evidence type="ECO:0000256" key="2">
    <source>
        <dbReference type="ARBA" id="ARBA00022475"/>
    </source>
</evidence>
<dbReference type="Gene3D" id="3.30.70.120">
    <property type="match status" value="1"/>
</dbReference>
<feature type="transmembrane region" description="Helical" evidence="6">
    <location>
        <begin position="12"/>
        <end position="31"/>
    </location>
</feature>
<evidence type="ECO:0000256" key="5">
    <source>
        <dbReference type="ARBA" id="ARBA00023136"/>
    </source>
</evidence>
<evidence type="ECO:0000256" key="1">
    <source>
        <dbReference type="ARBA" id="ARBA00004651"/>
    </source>
</evidence>
<keyword evidence="4 6" id="KW-1133">Transmembrane helix</keyword>
<accession>A0A9X8UME9</accession>
<protein>
    <submittedName>
        <fullName evidence="8">Uncharacterized membrane-anchored protein YitT (DUF2179 family)</fullName>
    </submittedName>
</protein>
<keyword evidence="5 6" id="KW-0472">Membrane</keyword>
<dbReference type="InterPro" id="IPR003740">
    <property type="entry name" value="YitT"/>
</dbReference>
<organism evidence="8 9">
    <name type="scientific">Harryflintia acetispora</name>
    <dbReference type="NCBI Taxonomy" id="1849041"/>
    <lineage>
        <taxon>Bacteria</taxon>
        <taxon>Bacillati</taxon>
        <taxon>Bacillota</taxon>
        <taxon>Clostridia</taxon>
        <taxon>Eubacteriales</taxon>
        <taxon>Oscillospiraceae</taxon>
        <taxon>Harryflintia</taxon>
    </lineage>
</organism>
<dbReference type="Pfam" id="PF02588">
    <property type="entry name" value="YitT_membrane"/>
    <property type="match status" value="1"/>
</dbReference>
<reference evidence="8 9" key="1">
    <citation type="submission" date="2019-03" db="EMBL/GenBank/DDBJ databases">
        <title>Genomic Encyclopedia of Type Strains, Phase IV (KMG-IV): sequencing the most valuable type-strain genomes for metagenomic binning, comparative biology and taxonomic classification.</title>
        <authorList>
            <person name="Goeker M."/>
        </authorList>
    </citation>
    <scope>NUCLEOTIDE SEQUENCE [LARGE SCALE GENOMIC DNA]</scope>
    <source>
        <strain evidence="8 9">DSM 100433</strain>
    </source>
</reference>
<feature type="transmembrane region" description="Helical" evidence="6">
    <location>
        <begin position="86"/>
        <end position="103"/>
    </location>
</feature>
<evidence type="ECO:0000259" key="7">
    <source>
        <dbReference type="Pfam" id="PF10035"/>
    </source>
</evidence>
<dbReference type="InterPro" id="IPR051461">
    <property type="entry name" value="UPF0750_membrane"/>
</dbReference>
<comment type="subcellular location">
    <subcellularLocation>
        <location evidence="1">Cell membrane</location>
        <topology evidence="1">Multi-pass membrane protein</topology>
    </subcellularLocation>
</comment>
<feature type="transmembrane region" description="Helical" evidence="6">
    <location>
        <begin position="152"/>
        <end position="172"/>
    </location>
</feature>
<evidence type="ECO:0000313" key="9">
    <source>
        <dbReference type="Proteomes" id="UP000294682"/>
    </source>
</evidence>
<comment type="caution">
    <text evidence="8">The sequence shown here is derived from an EMBL/GenBank/DDBJ whole genome shotgun (WGS) entry which is preliminary data.</text>
</comment>
<keyword evidence="9" id="KW-1185">Reference proteome</keyword>
<name>A0A9X8UME9_9FIRM</name>
<dbReference type="GO" id="GO:0005886">
    <property type="term" value="C:plasma membrane"/>
    <property type="evidence" value="ECO:0007669"/>
    <property type="project" value="UniProtKB-SubCell"/>
</dbReference>
<dbReference type="RefSeq" id="WP_132083843.1">
    <property type="nucleotide sequence ID" value="NZ_JADNAH010000013.1"/>
</dbReference>
<evidence type="ECO:0000256" key="6">
    <source>
        <dbReference type="SAM" id="Phobius"/>
    </source>
</evidence>
<feature type="transmembrane region" description="Helical" evidence="6">
    <location>
        <begin position="51"/>
        <end position="74"/>
    </location>
</feature>
<feature type="transmembrane region" description="Helical" evidence="6">
    <location>
        <begin position="178"/>
        <end position="197"/>
    </location>
</feature>
<dbReference type="CDD" id="cd16380">
    <property type="entry name" value="YitT_C"/>
    <property type="match status" value="1"/>
</dbReference>
<dbReference type="Proteomes" id="UP000294682">
    <property type="component" value="Unassembled WGS sequence"/>
</dbReference>
<gene>
    <name evidence="8" type="ORF">EDD78_101496</name>
</gene>
<evidence type="ECO:0000313" key="8">
    <source>
        <dbReference type="EMBL" id="TCL45513.1"/>
    </source>
</evidence>
<dbReference type="PANTHER" id="PTHR33545:SF9">
    <property type="entry name" value="UPF0750 MEMBRANE PROTEIN YITE"/>
    <property type="match status" value="1"/>
</dbReference>
<dbReference type="InterPro" id="IPR015867">
    <property type="entry name" value="N-reg_PII/ATP_PRibTrfase_C"/>
</dbReference>
<evidence type="ECO:0000256" key="3">
    <source>
        <dbReference type="ARBA" id="ARBA00022692"/>
    </source>
</evidence>
<sequence>MEGQSRLKEYIRFFGLNLVGNYAYAMGVQMFTAPHHIAPGGVTGVATIMNYLWGFPIGLTTFLINVPLLVLAWLHISKGFTIRTAISTAMSSVCIDLLVVWMPQYKGDALLASLFGGALMGVGLAAVYISGSTTGGTSIVSALLQKRFHHIPIGKLLMGSNLVVVVLSVFAYGNIDSALYAALTIITSSLVMDNMIYGSNTNRVLFIISERSDLIRDRILVELHRGTTLLNGETGYKHEHLNIIFCVVSKAQFYRVQEITRSIDPHAFIVGCTAGDVLGKGFKHFD</sequence>
<dbReference type="PANTHER" id="PTHR33545">
    <property type="entry name" value="UPF0750 MEMBRANE PROTEIN YITT-RELATED"/>
    <property type="match status" value="1"/>
</dbReference>
<dbReference type="EMBL" id="SLUK01000001">
    <property type="protein sequence ID" value="TCL45513.1"/>
    <property type="molecule type" value="Genomic_DNA"/>
</dbReference>
<dbReference type="PIRSF" id="PIRSF006483">
    <property type="entry name" value="Membrane_protein_YitT"/>
    <property type="match status" value="1"/>
</dbReference>
<dbReference type="InterPro" id="IPR019264">
    <property type="entry name" value="DUF2179"/>
</dbReference>
<feature type="domain" description="DUF2179" evidence="7">
    <location>
        <begin position="225"/>
        <end position="279"/>
    </location>
</feature>
<dbReference type="Pfam" id="PF10035">
    <property type="entry name" value="DUF2179"/>
    <property type="match status" value="1"/>
</dbReference>
<keyword evidence="3 6" id="KW-0812">Transmembrane</keyword>
<proteinExistence type="predicted"/>
<keyword evidence="2" id="KW-1003">Cell membrane</keyword>